<keyword evidence="3" id="KW-1185">Reference proteome</keyword>
<proteinExistence type="predicted"/>
<reference evidence="2 3" key="1">
    <citation type="journal article" date="2024" name="G3 (Bethesda)">
        <title>Genome assembly of Hibiscus sabdariffa L. provides insights into metabolisms of medicinal natural products.</title>
        <authorList>
            <person name="Kim T."/>
        </authorList>
    </citation>
    <scope>NUCLEOTIDE SEQUENCE [LARGE SCALE GENOMIC DNA]</scope>
    <source>
        <strain evidence="2">TK-2024</strain>
        <tissue evidence="2">Old leaves</tissue>
    </source>
</reference>
<dbReference type="Proteomes" id="UP001472677">
    <property type="component" value="Unassembled WGS sequence"/>
</dbReference>
<feature type="region of interest" description="Disordered" evidence="1">
    <location>
        <begin position="151"/>
        <end position="179"/>
    </location>
</feature>
<feature type="region of interest" description="Disordered" evidence="1">
    <location>
        <begin position="26"/>
        <end position="47"/>
    </location>
</feature>
<name>A0ABR2DIQ7_9ROSI</name>
<gene>
    <name evidence="2" type="ORF">V6N12_046457</name>
</gene>
<comment type="caution">
    <text evidence="2">The sequence shown here is derived from an EMBL/GenBank/DDBJ whole genome shotgun (WGS) entry which is preliminary data.</text>
</comment>
<organism evidence="2 3">
    <name type="scientific">Hibiscus sabdariffa</name>
    <name type="common">roselle</name>
    <dbReference type="NCBI Taxonomy" id="183260"/>
    <lineage>
        <taxon>Eukaryota</taxon>
        <taxon>Viridiplantae</taxon>
        <taxon>Streptophyta</taxon>
        <taxon>Embryophyta</taxon>
        <taxon>Tracheophyta</taxon>
        <taxon>Spermatophyta</taxon>
        <taxon>Magnoliopsida</taxon>
        <taxon>eudicotyledons</taxon>
        <taxon>Gunneridae</taxon>
        <taxon>Pentapetalae</taxon>
        <taxon>rosids</taxon>
        <taxon>malvids</taxon>
        <taxon>Malvales</taxon>
        <taxon>Malvaceae</taxon>
        <taxon>Malvoideae</taxon>
        <taxon>Hibiscus</taxon>
    </lineage>
</organism>
<feature type="compositionally biased region" description="Polar residues" evidence="1">
    <location>
        <begin position="156"/>
        <end position="169"/>
    </location>
</feature>
<protein>
    <submittedName>
        <fullName evidence="2">Uncharacterized protein</fullName>
    </submittedName>
</protein>
<dbReference type="EMBL" id="JBBPBM010000025">
    <property type="protein sequence ID" value="KAK8540166.1"/>
    <property type="molecule type" value="Genomic_DNA"/>
</dbReference>
<sequence>MLSCKEETSKATTDVSARSCAVPVLHRSRDVEPDPQRAEVTNQQASPASIECPALSITHDGRQTVNEVATSAGLDAGLTCNQQLSIGSATPESVVCQHEALGQTYIVQNETVSEQTEGPVAGDMLRTLLSKRPGPEGTMKVAQYESCEQQGGEANIGNNRVRGSNNTHPMITRRKMDAD</sequence>
<evidence type="ECO:0000256" key="1">
    <source>
        <dbReference type="SAM" id="MobiDB-lite"/>
    </source>
</evidence>
<evidence type="ECO:0000313" key="3">
    <source>
        <dbReference type="Proteomes" id="UP001472677"/>
    </source>
</evidence>
<evidence type="ECO:0000313" key="2">
    <source>
        <dbReference type="EMBL" id="KAK8540166.1"/>
    </source>
</evidence>
<accession>A0ABR2DIQ7</accession>
<feature type="compositionally biased region" description="Basic and acidic residues" evidence="1">
    <location>
        <begin position="27"/>
        <end position="37"/>
    </location>
</feature>